<accession>A0A8J5X992</accession>
<dbReference type="Pfam" id="PF13883">
    <property type="entry name" value="CREG_beta-barrel"/>
    <property type="match status" value="1"/>
</dbReference>
<gene>
    <name evidence="3" type="ORF">KFE25_004226</name>
</gene>
<dbReference type="InterPro" id="IPR012349">
    <property type="entry name" value="Split_barrel_FMN-bd"/>
</dbReference>
<sequence length="205" mass="21745">MASKAVRAVVCALSTLATTAYLDETRAQAPRPPPADSVRVARWLVARASWAVVATSSPARGGHAWGNVVSYADNCTGVPLFFLSKLDETARDLAADPLATVTIAEAELPEQCNGADPEDPRCAKVSLHGKIVPAADQQAAREVLFRKHPPMRDWPRNHGFGAYVMQPITDVFALSDYGGAKPISVEQFLAASAGPDGRACAARAH</sequence>
<comment type="caution">
    <text evidence="3">The sequence shown here is derived from an EMBL/GenBank/DDBJ whole genome shotgun (WGS) entry which is preliminary data.</text>
</comment>
<dbReference type="Proteomes" id="UP000751190">
    <property type="component" value="Unassembled WGS sequence"/>
</dbReference>
<dbReference type="PANTHER" id="PTHR13343">
    <property type="entry name" value="CREG1 PROTEIN"/>
    <property type="match status" value="1"/>
</dbReference>
<dbReference type="PANTHER" id="PTHR13343:SF17">
    <property type="entry name" value="CELLULAR REPRESSOR OF E1A-STIMULATED GENES, ISOFORM A"/>
    <property type="match status" value="1"/>
</dbReference>
<keyword evidence="4" id="KW-1185">Reference proteome</keyword>
<reference evidence="3" key="1">
    <citation type="submission" date="2021-05" db="EMBL/GenBank/DDBJ databases">
        <title>The genome of the haptophyte Pavlova lutheri (Diacronema luteri, Pavlovales) - a model for lipid biosynthesis in eukaryotic algae.</title>
        <authorList>
            <person name="Hulatt C.J."/>
            <person name="Posewitz M.C."/>
        </authorList>
    </citation>
    <scope>NUCLEOTIDE SEQUENCE</scope>
    <source>
        <strain evidence="3">NIVA-4/92</strain>
    </source>
</reference>
<dbReference type="OMA" id="TLNCKNA"/>
<evidence type="ECO:0000313" key="3">
    <source>
        <dbReference type="EMBL" id="KAG8458892.1"/>
    </source>
</evidence>
<feature type="domain" description="CREG-like beta-barrel" evidence="2">
    <location>
        <begin position="32"/>
        <end position="189"/>
    </location>
</feature>
<dbReference type="OrthoDB" id="46836at2759"/>
<name>A0A8J5X992_DIALT</name>
<evidence type="ECO:0000313" key="4">
    <source>
        <dbReference type="Proteomes" id="UP000751190"/>
    </source>
</evidence>
<protein>
    <recommendedName>
        <fullName evidence="2">CREG-like beta-barrel domain-containing protein</fullName>
    </recommendedName>
</protein>
<evidence type="ECO:0000259" key="2">
    <source>
        <dbReference type="Pfam" id="PF13883"/>
    </source>
</evidence>
<dbReference type="GO" id="GO:0005737">
    <property type="term" value="C:cytoplasm"/>
    <property type="evidence" value="ECO:0007669"/>
    <property type="project" value="UniProtKB-ARBA"/>
</dbReference>
<evidence type="ECO:0000256" key="1">
    <source>
        <dbReference type="SAM" id="SignalP"/>
    </source>
</evidence>
<feature type="chain" id="PRO_5035248111" description="CREG-like beta-barrel domain-containing protein" evidence="1">
    <location>
        <begin position="28"/>
        <end position="205"/>
    </location>
</feature>
<keyword evidence="1" id="KW-0732">Signal</keyword>
<dbReference type="AlphaFoldDB" id="A0A8J5X992"/>
<dbReference type="Gene3D" id="2.30.110.10">
    <property type="entry name" value="Electron Transport, Fmn-binding Protein, Chain A"/>
    <property type="match status" value="1"/>
</dbReference>
<dbReference type="EMBL" id="JAGTXO010000046">
    <property type="protein sequence ID" value="KAG8458892.1"/>
    <property type="molecule type" value="Genomic_DNA"/>
</dbReference>
<feature type="signal peptide" evidence="1">
    <location>
        <begin position="1"/>
        <end position="27"/>
    </location>
</feature>
<organism evidence="3 4">
    <name type="scientific">Diacronema lutheri</name>
    <name type="common">Unicellular marine alga</name>
    <name type="synonym">Monochrysis lutheri</name>
    <dbReference type="NCBI Taxonomy" id="2081491"/>
    <lineage>
        <taxon>Eukaryota</taxon>
        <taxon>Haptista</taxon>
        <taxon>Haptophyta</taxon>
        <taxon>Pavlovophyceae</taxon>
        <taxon>Pavlovales</taxon>
        <taxon>Pavlovaceae</taxon>
        <taxon>Diacronema</taxon>
    </lineage>
</organism>
<dbReference type="InterPro" id="IPR055343">
    <property type="entry name" value="CREG_beta-barrel"/>
</dbReference>
<proteinExistence type="predicted"/>
<dbReference type="SUPFAM" id="SSF50475">
    <property type="entry name" value="FMN-binding split barrel"/>
    <property type="match status" value="1"/>
</dbReference>